<accession>A0ABW3KV36</accession>
<dbReference type="EMBL" id="JBHTKL010000001">
    <property type="protein sequence ID" value="MFD1017716.1"/>
    <property type="molecule type" value="Genomic_DNA"/>
</dbReference>
<dbReference type="GO" id="GO:0005524">
    <property type="term" value="F:ATP binding"/>
    <property type="evidence" value="ECO:0007669"/>
    <property type="project" value="UniProtKB-KW"/>
</dbReference>
<comment type="caution">
    <text evidence="5">The sequence shown here is derived from an EMBL/GenBank/DDBJ whole genome shotgun (WGS) entry which is preliminary data.</text>
</comment>
<dbReference type="Gene3D" id="3.40.50.300">
    <property type="entry name" value="P-loop containing nucleotide triphosphate hydrolases"/>
    <property type="match status" value="1"/>
</dbReference>
<keyword evidence="2" id="KW-0547">Nucleotide-binding</keyword>
<name>A0ABW3KV36_9BACI</name>
<evidence type="ECO:0000313" key="5">
    <source>
        <dbReference type="EMBL" id="MFD1017716.1"/>
    </source>
</evidence>
<dbReference type="InterPro" id="IPR027417">
    <property type="entry name" value="P-loop_NTPase"/>
</dbReference>
<feature type="domain" description="ABC transporter" evidence="4">
    <location>
        <begin position="4"/>
        <end position="209"/>
    </location>
</feature>
<gene>
    <name evidence="5" type="ORF">ACFQ2J_00780</name>
</gene>
<dbReference type="SMART" id="SM00382">
    <property type="entry name" value="AAA"/>
    <property type="match status" value="1"/>
</dbReference>
<proteinExistence type="predicted"/>
<dbReference type="InterPro" id="IPR050093">
    <property type="entry name" value="ABC_SmlMolc_Importer"/>
</dbReference>
<keyword evidence="1" id="KW-0813">Transport</keyword>
<keyword evidence="6" id="KW-1185">Reference proteome</keyword>
<dbReference type="PROSITE" id="PS50893">
    <property type="entry name" value="ABC_TRANSPORTER_2"/>
    <property type="match status" value="1"/>
</dbReference>
<dbReference type="InterPro" id="IPR003593">
    <property type="entry name" value="AAA+_ATPase"/>
</dbReference>
<evidence type="ECO:0000256" key="3">
    <source>
        <dbReference type="ARBA" id="ARBA00022840"/>
    </source>
</evidence>
<dbReference type="PROSITE" id="PS00211">
    <property type="entry name" value="ABC_TRANSPORTER_1"/>
    <property type="match status" value="1"/>
</dbReference>
<dbReference type="PANTHER" id="PTHR42781:SF4">
    <property type="entry name" value="SPERMIDINE_PUTRESCINE IMPORT ATP-BINDING PROTEIN POTA"/>
    <property type="match status" value="1"/>
</dbReference>
<dbReference type="InterPro" id="IPR003439">
    <property type="entry name" value="ABC_transporter-like_ATP-bd"/>
</dbReference>
<dbReference type="Proteomes" id="UP001596990">
    <property type="component" value="Unassembled WGS sequence"/>
</dbReference>
<organism evidence="5 6">
    <name type="scientific">Thalassobacillus hwangdonensis</name>
    <dbReference type="NCBI Taxonomy" id="546108"/>
    <lineage>
        <taxon>Bacteria</taxon>
        <taxon>Bacillati</taxon>
        <taxon>Bacillota</taxon>
        <taxon>Bacilli</taxon>
        <taxon>Bacillales</taxon>
        <taxon>Bacillaceae</taxon>
        <taxon>Thalassobacillus</taxon>
    </lineage>
</organism>
<evidence type="ECO:0000256" key="2">
    <source>
        <dbReference type="ARBA" id="ARBA00022741"/>
    </source>
</evidence>
<dbReference type="SUPFAM" id="SSF52540">
    <property type="entry name" value="P-loop containing nucleoside triphosphate hydrolases"/>
    <property type="match status" value="1"/>
</dbReference>
<dbReference type="InterPro" id="IPR017871">
    <property type="entry name" value="ABC_transporter-like_CS"/>
</dbReference>
<evidence type="ECO:0000256" key="1">
    <source>
        <dbReference type="ARBA" id="ARBA00022448"/>
    </source>
</evidence>
<dbReference type="RefSeq" id="WP_386055672.1">
    <property type="nucleotide sequence ID" value="NZ_JBHTKL010000001.1"/>
</dbReference>
<evidence type="ECO:0000259" key="4">
    <source>
        <dbReference type="PROSITE" id="PS50893"/>
    </source>
</evidence>
<sequence length="209" mass="23961">MLHVHIEKELKYFQMKVNFDVNDGLAVLFGESGAGKTTLLHMIAGLTSPDRGEIILNERALYKQNKSNVKTQKRNVGYVFQDYALFPHMTVEKNLRYGIKKEEDLQQLRGILETLGINHLLQEYPSTISGGEKQRVALARALASKPDALLMDEPFASLDEKNRQQCHEEILRLKKEWNIPMILVTHDRKEAEKLGDQLFFLEKGQLIEG</sequence>
<keyword evidence="3 5" id="KW-0067">ATP-binding</keyword>
<dbReference type="Pfam" id="PF00005">
    <property type="entry name" value="ABC_tran"/>
    <property type="match status" value="1"/>
</dbReference>
<dbReference type="PANTHER" id="PTHR42781">
    <property type="entry name" value="SPERMIDINE/PUTRESCINE IMPORT ATP-BINDING PROTEIN POTA"/>
    <property type="match status" value="1"/>
</dbReference>
<reference evidence="6" key="1">
    <citation type="journal article" date="2019" name="Int. J. Syst. Evol. Microbiol.">
        <title>The Global Catalogue of Microorganisms (GCM) 10K type strain sequencing project: providing services to taxonomists for standard genome sequencing and annotation.</title>
        <authorList>
            <consortium name="The Broad Institute Genomics Platform"/>
            <consortium name="The Broad Institute Genome Sequencing Center for Infectious Disease"/>
            <person name="Wu L."/>
            <person name="Ma J."/>
        </authorList>
    </citation>
    <scope>NUCLEOTIDE SEQUENCE [LARGE SCALE GENOMIC DNA]</scope>
    <source>
        <strain evidence="6">CCUG 56607</strain>
    </source>
</reference>
<evidence type="ECO:0000313" key="6">
    <source>
        <dbReference type="Proteomes" id="UP001596990"/>
    </source>
</evidence>
<protein>
    <submittedName>
        <fullName evidence="5">ATP-binding cassette domain-containing protein</fullName>
    </submittedName>
</protein>